<sequence>MKVSEWKESVIDPSQIDKYLVDGEDFICEDTIKQQIKDGENPSDEYIEKIIQKALSVHTLAPEETAALLNVKSPQMWDKIFAAALELKKKVYDNRIVFFAPLYCSNLCVNNCEYCGFREKNCTEKRVILDSDHIKRETRSVLNEGHKRLILVFGEHPKSDIDYMIDAIKAVYDVEAEAPKSGKLANIRRVNINAAPMSIEKLQRLKETGIGTYQVFQETYHKKTYSEVHPKNTLKGDYHWRLYALHRAMEAGIDDVAIGALFGLYDWKFEVMGLLYHTLELENRFGVGPHTISFPRITPASGSDLSKNLPYQVSDEDFKKIVAILRLSVPTAGLIITARENPELKREVIKLGCTQTDASTRIGIGGYSDQLNQDKQQFTIGDPRDLDDVIQEVLKEGFIPSFCTAGYRCGRTGETIMGMLSHCVEGKFCKLNAVLTFKEYLYDYASEETRRLGEKVIEKELKEIHKEQYFIDHPKLTGKFDQQFHDITIGKRDRFI</sequence>
<gene>
    <name evidence="1" type="primary">hydG</name>
    <name evidence="1" type="ORF">K4L44_10200</name>
</gene>
<dbReference type="EMBL" id="CP081303">
    <property type="protein sequence ID" value="QZE12959.1"/>
    <property type="molecule type" value="Genomic_DNA"/>
</dbReference>
<organism evidence="1 2">
    <name type="scientific">Halosquirtibacter laminarini</name>
    <dbReference type="NCBI Taxonomy" id="3374600"/>
    <lineage>
        <taxon>Bacteria</taxon>
        <taxon>Pseudomonadati</taxon>
        <taxon>Bacteroidota</taxon>
        <taxon>Bacteroidia</taxon>
        <taxon>Marinilabiliales</taxon>
        <taxon>Prolixibacteraceae</taxon>
        <taxon>Halosquirtibacter</taxon>
    </lineage>
</organism>
<accession>A0AC61NBX9</accession>
<dbReference type="Proteomes" id="UP000826212">
    <property type="component" value="Chromosome"/>
</dbReference>
<reference evidence="1" key="1">
    <citation type="submission" date="2021-08" db="EMBL/GenBank/DDBJ databases">
        <title>Novel anaerobic bacterium isolated from sea squirt in East Sea, Republic of Korea.</title>
        <authorList>
            <person name="Nguyen T.H."/>
            <person name="Li Z."/>
            <person name="Lee Y.-J."/>
            <person name="Ko J."/>
            <person name="Kim S.-G."/>
        </authorList>
    </citation>
    <scope>NUCLEOTIDE SEQUENCE</scope>
    <source>
        <strain evidence="1">KCTC 25031</strain>
    </source>
</reference>
<protein>
    <submittedName>
        <fullName evidence="1">[FeFe] hydrogenase H-cluster radical SAM maturase HydG</fullName>
    </submittedName>
</protein>
<evidence type="ECO:0000313" key="2">
    <source>
        <dbReference type="Proteomes" id="UP000826212"/>
    </source>
</evidence>
<proteinExistence type="predicted"/>
<evidence type="ECO:0000313" key="1">
    <source>
        <dbReference type="EMBL" id="QZE12959.1"/>
    </source>
</evidence>
<name>A0AC61NBX9_9BACT</name>
<keyword evidence="2" id="KW-1185">Reference proteome</keyword>